<keyword evidence="1" id="KW-0812">Transmembrane</keyword>
<feature type="transmembrane region" description="Helical" evidence="1">
    <location>
        <begin position="20"/>
        <end position="39"/>
    </location>
</feature>
<evidence type="ECO:0000313" key="4">
    <source>
        <dbReference type="Proteomes" id="UP001339962"/>
    </source>
</evidence>
<keyword evidence="1" id="KW-1133">Transmembrane helix</keyword>
<feature type="domain" description="CAAX prenyl protease 2/Lysostaphin resistance protein A-like" evidence="2">
    <location>
        <begin position="96"/>
        <end position="179"/>
    </location>
</feature>
<gene>
    <name evidence="3" type="ORF">P9850_09240</name>
</gene>
<proteinExistence type="predicted"/>
<protein>
    <submittedName>
        <fullName evidence="3">CPBP family intramembrane metalloprotease</fullName>
        <ecNumber evidence="3">3.4.-.-</ecNumber>
    </submittedName>
</protein>
<keyword evidence="3" id="KW-0378">Hydrolase</keyword>
<keyword evidence="3" id="KW-0645">Protease</keyword>
<dbReference type="GO" id="GO:0004175">
    <property type="term" value="F:endopeptidase activity"/>
    <property type="evidence" value="ECO:0007669"/>
    <property type="project" value="UniProtKB-ARBA"/>
</dbReference>
<feature type="transmembrane region" description="Helical" evidence="1">
    <location>
        <begin position="55"/>
        <end position="77"/>
    </location>
</feature>
<evidence type="ECO:0000313" key="3">
    <source>
        <dbReference type="EMBL" id="MED5052034.1"/>
    </source>
</evidence>
<keyword evidence="3" id="KW-0482">Metalloprotease</keyword>
<feature type="transmembrane region" description="Helical" evidence="1">
    <location>
        <begin position="167"/>
        <end position="186"/>
    </location>
</feature>
<reference evidence="3 4" key="1">
    <citation type="submission" date="2023-03" db="EMBL/GenBank/DDBJ databases">
        <title>Bacillus Genome Sequencing.</title>
        <authorList>
            <person name="Dunlap C."/>
        </authorList>
    </citation>
    <scope>NUCLEOTIDE SEQUENCE [LARGE SCALE GENOMIC DNA]</scope>
    <source>
        <strain evidence="3 4">NRS-38</strain>
    </source>
</reference>
<feature type="transmembrane region" description="Helical" evidence="1">
    <location>
        <begin position="121"/>
        <end position="137"/>
    </location>
</feature>
<organism evidence="3 4">
    <name type="scientific">Anoxybacteroides rupiense</name>
    <dbReference type="NCBI Taxonomy" id="311460"/>
    <lineage>
        <taxon>Bacteria</taxon>
        <taxon>Bacillati</taxon>
        <taxon>Bacillota</taxon>
        <taxon>Bacilli</taxon>
        <taxon>Bacillales</taxon>
        <taxon>Anoxybacillaceae</taxon>
        <taxon>Anoxybacteroides</taxon>
    </lineage>
</organism>
<keyword evidence="1" id="KW-0472">Membrane</keyword>
<evidence type="ECO:0000256" key="1">
    <source>
        <dbReference type="SAM" id="Phobius"/>
    </source>
</evidence>
<comment type="caution">
    <text evidence="3">The sequence shown here is derived from an EMBL/GenBank/DDBJ whole genome shotgun (WGS) entry which is preliminary data.</text>
</comment>
<dbReference type="RefSeq" id="WP_183186430.1">
    <property type="nucleotide sequence ID" value="NZ_JACIDF010000002.1"/>
</dbReference>
<accession>A0ABD5IUN7</accession>
<dbReference type="Pfam" id="PF02517">
    <property type="entry name" value="Rce1-like"/>
    <property type="match status" value="1"/>
</dbReference>
<dbReference type="GO" id="GO:0080120">
    <property type="term" value="P:CAAX-box protein maturation"/>
    <property type="evidence" value="ECO:0007669"/>
    <property type="project" value="UniProtKB-ARBA"/>
</dbReference>
<sequence length="196" mass="22871">MSRQSKQIQTMSDREVLRHLYVTQGLLLIISSGLGWFLLDGTSFERMWRWETATVVLYGGGGALLVLALEFLLLRYLPKEWYDDGGINEKLFQTRSLPHLLWLCLVIAFTEEWLFRGVLQTRFGLLAASLIFAVLHVRYLAKWFSFIMVMLLSFFLGYLYAWTGILWVTISAHFFINFVLAVHIRLDYLQAKHPED</sequence>
<name>A0ABD5IUN7_9BACL</name>
<evidence type="ECO:0000259" key="2">
    <source>
        <dbReference type="Pfam" id="PF02517"/>
    </source>
</evidence>
<dbReference type="Proteomes" id="UP001339962">
    <property type="component" value="Unassembled WGS sequence"/>
</dbReference>
<dbReference type="EC" id="3.4.-.-" evidence="3"/>
<dbReference type="GO" id="GO:0008237">
    <property type="term" value="F:metallopeptidase activity"/>
    <property type="evidence" value="ECO:0007669"/>
    <property type="project" value="UniProtKB-KW"/>
</dbReference>
<dbReference type="InterPro" id="IPR003675">
    <property type="entry name" value="Rce1/LyrA-like_dom"/>
</dbReference>
<dbReference type="AlphaFoldDB" id="A0ABD5IUN7"/>
<dbReference type="EMBL" id="JARTLI010000013">
    <property type="protein sequence ID" value="MED5052034.1"/>
    <property type="molecule type" value="Genomic_DNA"/>
</dbReference>